<dbReference type="AlphaFoldDB" id="A0AA41U6E1"/>
<dbReference type="GO" id="GO:0003700">
    <property type="term" value="F:DNA-binding transcription factor activity"/>
    <property type="evidence" value="ECO:0007669"/>
    <property type="project" value="InterPro"/>
</dbReference>
<dbReference type="CDD" id="cd05466">
    <property type="entry name" value="PBP2_LTTR_substrate"/>
    <property type="match status" value="1"/>
</dbReference>
<dbReference type="PANTHER" id="PTHR30346:SF28">
    <property type="entry name" value="HTH-TYPE TRANSCRIPTIONAL REGULATOR CYNR"/>
    <property type="match status" value="1"/>
</dbReference>
<evidence type="ECO:0000256" key="1">
    <source>
        <dbReference type="ARBA" id="ARBA00009437"/>
    </source>
</evidence>
<dbReference type="InterPro" id="IPR000847">
    <property type="entry name" value="LysR_HTH_N"/>
</dbReference>
<feature type="domain" description="HTH lysR-type" evidence="5">
    <location>
        <begin position="1"/>
        <end position="58"/>
    </location>
</feature>
<evidence type="ECO:0000256" key="3">
    <source>
        <dbReference type="ARBA" id="ARBA00023125"/>
    </source>
</evidence>
<dbReference type="GO" id="GO:0032993">
    <property type="term" value="C:protein-DNA complex"/>
    <property type="evidence" value="ECO:0007669"/>
    <property type="project" value="TreeGrafter"/>
</dbReference>
<dbReference type="InterPro" id="IPR036388">
    <property type="entry name" value="WH-like_DNA-bd_sf"/>
</dbReference>
<sequence>MTLQQLRYLVALAEHGSITAAAAALFTAQTAVGRGIQALERELKVTLLDRSQGRITLTAEGKRVVALARRTLQEVAAIGARPHPTAAPAPRRTVRVGTTASVAIHMISTLTPRFAALMPDVGVEVVRCGDREQIFAGVREGTLDIGLANLPCPGDLEADPVEPFEVVLVSPEATALPDPVPWEALDGLPMILPARSGTRRADLEEFFAIAGVRPKAVAEIDERGAWLAGVTSGQGSLFWYRDLVGCFGSPVRVRRFDPPIHRTMGLVTARRPQPPEVRAFSVFARQADGLRRGGRAG</sequence>
<dbReference type="SUPFAM" id="SSF46785">
    <property type="entry name" value="Winged helix' DNA-binding domain"/>
    <property type="match status" value="1"/>
</dbReference>
<evidence type="ECO:0000313" key="7">
    <source>
        <dbReference type="Proteomes" id="UP001165378"/>
    </source>
</evidence>
<dbReference type="Gene3D" id="3.40.190.290">
    <property type="match status" value="1"/>
</dbReference>
<dbReference type="Pfam" id="PF03466">
    <property type="entry name" value="LysR_substrate"/>
    <property type="match status" value="1"/>
</dbReference>
<keyword evidence="7" id="KW-1185">Reference proteome</keyword>
<name>A0AA41U6E1_9ACTN</name>
<dbReference type="Gene3D" id="1.10.10.10">
    <property type="entry name" value="Winged helix-like DNA-binding domain superfamily/Winged helix DNA-binding domain"/>
    <property type="match status" value="1"/>
</dbReference>
<dbReference type="Pfam" id="PF00126">
    <property type="entry name" value="HTH_1"/>
    <property type="match status" value="1"/>
</dbReference>
<dbReference type="SUPFAM" id="SSF53850">
    <property type="entry name" value="Periplasmic binding protein-like II"/>
    <property type="match status" value="1"/>
</dbReference>
<evidence type="ECO:0000313" key="6">
    <source>
        <dbReference type="EMBL" id="MCF2532877.1"/>
    </source>
</evidence>
<dbReference type="PANTHER" id="PTHR30346">
    <property type="entry name" value="TRANSCRIPTIONAL DUAL REGULATOR HCAR-RELATED"/>
    <property type="match status" value="1"/>
</dbReference>
<dbReference type="InterPro" id="IPR036390">
    <property type="entry name" value="WH_DNA-bd_sf"/>
</dbReference>
<keyword evidence="4" id="KW-0804">Transcription</keyword>
<proteinExistence type="inferred from homology"/>
<keyword evidence="3" id="KW-0238">DNA-binding</keyword>
<organism evidence="6 7">
    <name type="scientific">Yinghuangia soli</name>
    <dbReference type="NCBI Taxonomy" id="2908204"/>
    <lineage>
        <taxon>Bacteria</taxon>
        <taxon>Bacillati</taxon>
        <taxon>Actinomycetota</taxon>
        <taxon>Actinomycetes</taxon>
        <taxon>Kitasatosporales</taxon>
        <taxon>Streptomycetaceae</taxon>
        <taxon>Yinghuangia</taxon>
    </lineage>
</organism>
<dbReference type="PROSITE" id="PS50931">
    <property type="entry name" value="HTH_LYSR"/>
    <property type="match status" value="1"/>
</dbReference>
<protein>
    <submittedName>
        <fullName evidence="6">LysR family transcriptional regulator</fullName>
    </submittedName>
</protein>
<dbReference type="RefSeq" id="WP_235057652.1">
    <property type="nucleotide sequence ID" value="NZ_JAKFHA010000040.1"/>
</dbReference>
<gene>
    <name evidence="6" type="ORF">LZ495_37485</name>
</gene>
<evidence type="ECO:0000256" key="4">
    <source>
        <dbReference type="ARBA" id="ARBA00023163"/>
    </source>
</evidence>
<accession>A0AA41U6E1</accession>
<evidence type="ECO:0000256" key="2">
    <source>
        <dbReference type="ARBA" id="ARBA00023015"/>
    </source>
</evidence>
<dbReference type="EMBL" id="JAKFHA010000040">
    <property type="protein sequence ID" value="MCF2532877.1"/>
    <property type="molecule type" value="Genomic_DNA"/>
</dbReference>
<comment type="caution">
    <text evidence="6">The sequence shown here is derived from an EMBL/GenBank/DDBJ whole genome shotgun (WGS) entry which is preliminary data.</text>
</comment>
<dbReference type="Proteomes" id="UP001165378">
    <property type="component" value="Unassembled WGS sequence"/>
</dbReference>
<dbReference type="GO" id="GO:0003677">
    <property type="term" value="F:DNA binding"/>
    <property type="evidence" value="ECO:0007669"/>
    <property type="project" value="UniProtKB-KW"/>
</dbReference>
<reference evidence="6" key="1">
    <citation type="submission" date="2022-01" db="EMBL/GenBank/DDBJ databases">
        <title>Genome-Based Taxonomic Classification of the Phylum Actinobacteria.</title>
        <authorList>
            <person name="Gao Y."/>
        </authorList>
    </citation>
    <scope>NUCLEOTIDE SEQUENCE</scope>
    <source>
        <strain evidence="6">KLBMP 8922</strain>
    </source>
</reference>
<dbReference type="InterPro" id="IPR005119">
    <property type="entry name" value="LysR_subst-bd"/>
</dbReference>
<evidence type="ECO:0000259" key="5">
    <source>
        <dbReference type="PROSITE" id="PS50931"/>
    </source>
</evidence>
<dbReference type="FunFam" id="1.10.10.10:FF:000001">
    <property type="entry name" value="LysR family transcriptional regulator"/>
    <property type="match status" value="1"/>
</dbReference>
<keyword evidence="2" id="KW-0805">Transcription regulation</keyword>
<comment type="similarity">
    <text evidence="1">Belongs to the LysR transcriptional regulatory family.</text>
</comment>